<dbReference type="Proteomes" id="UP000076502">
    <property type="component" value="Unassembled WGS sequence"/>
</dbReference>
<evidence type="ECO:0000259" key="3">
    <source>
        <dbReference type="PROSITE" id="PS50011"/>
    </source>
</evidence>
<dbReference type="GO" id="GO:0005886">
    <property type="term" value="C:plasma membrane"/>
    <property type="evidence" value="ECO:0007669"/>
    <property type="project" value="TreeGrafter"/>
</dbReference>
<name>A0A154PJ68_DUFNO</name>
<reference evidence="4 5" key="1">
    <citation type="submission" date="2015-07" db="EMBL/GenBank/DDBJ databases">
        <title>The genome of Dufourea novaeangliae.</title>
        <authorList>
            <person name="Pan H."/>
            <person name="Kapheim K."/>
        </authorList>
    </citation>
    <scope>NUCLEOTIDE SEQUENCE [LARGE SCALE GENOMIC DNA]</scope>
    <source>
        <strain evidence="4">0120121106</strain>
        <tissue evidence="4">Whole body</tissue>
    </source>
</reference>
<organism evidence="4 5">
    <name type="scientific">Dufourea novaeangliae</name>
    <name type="common">Sweat bee</name>
    <dbReference type="NCBI Taxonomy" id="178035"/>
    <lineage>
        <taxon>Eukaryota</taxon>
        <taxon>Metazoa</taxon>
        <taxon>Ecdysozoa</taxon>
        <taxon>Arthropoda</taxon>
        <taxon>Hexapoda</taxon>
        <taxon>Insecta</taxon>
        <taxon>Pterygota</taxon>
        <taxon>Neoptera</taxon>
        <taxon>Endopterygota</taxon>
        <taxon>Hymenoptera</taxon>
        <taxon>Apocrita</taxon>
        <taxon>Aculeata</taxon>
        <taxon>Apoidea</taxon>
        <taxon>Anthophila</taxon>
        <taxon>Halictidae</taxon>
        <taxon>Rophitinae</taxon>
        <taxon>Dufourea</taxon>
    </lineage>
</organism>
<dbReference type="PROSITE" id="PS50011">
    <property type="entry name" value="PROTEIN_KINASE_DOM"/>
    <property type="match status" value="1"/>
</dbReference>
<dbReference type="STRING" id="178035.A0A154PJ68"/>
<dbReference type="OrthoDB" id="3256376at2759"/>
<dbReference type="Gene3D" id="3.30.200.20">
    <property type="entry name" value="Phosphorylase Kinase, domain 1"/>
    <property type="match status" value="1"/>
</dbReference>
<dbReference type="InterPro" id="IPR000719">
    <property type="entry name" value="Prot_kinase_dom"/>
</dbReference>
<evidence type="ECO:0000313" key="5">
    <source>
        <dbReference type="Proteomes" id="UP000076502"/>
    </source>
</evidence>
<dbReference type="GO" id="GO:0043235">
    <property type="term" value="C:receptor complex"/>
    <property type="evidence" value="ECO:0007669"/>
    <property type="project" value="TreeGrafter"/>
</dbReference>
<dbReference type="FunFam" id="3.30.200.20:FF:000384">
    <property type="entry name" value="Receptor protein-tyrosine kinase"/>
    <property type="match status" value="1"/>
</dbReference>
<dbReference type="GO" id="GO:0007169">
    <property type="term" value="P:cell surface receptor protein tyrosine kinase signaling pathway"/>
    <property type="evidence" value="ECO:0007669"/>
    <property type="project" value="TreeGrafter"/>
</dbReference>
<dbReference type="AlphaFoldDB" id="A0A154PJ68"/>
<dbReference type="SUPFAM" id="SSF56112">
    <property type="entry name" value="Protein kinase-like (PK-like)"/>
    <property type="match status" value="1"/>
</dbReference>
<keyword evidence="2" id="KW-0547">Nucleotide-binding</keyword>
<dbReference type="PROSITE" id="PS00107">
    <property type="entry name" value="PROTEIN_KINASE_ATP"/>
    <property type="match status" value="1"/>
</dbReference>
<dbReference type="InterPro" id="IPR020635">
    <property type="entry name" value="Tyr_kinase_cat_dom"/>
</dbReference>
<comment type="subcellular location">
    <subcellularLocation>
        <location evidence="1">Membrane</location>
        <topology evidence="1">Single-pass membrane protein</topology>
    </subcellularLocation>
</comment>
<dbReference type="EMBL" id="KQ434933">
    <property type="protein sequence ID" value="KZC11867.1"/>
    <property type="molecule type" value="Genomic_DNA"/>
</dbReference>
<feature type="domain" description="Protein kinase" evidence="3">
    <location>
        <begin position="47"/>
        <end position="240"/>
    </location>
</feature>
<protein>
    <submittedName>
        <fullName evidence="4">Vascular endothelial growth factor receptor 1</fullName>
    </submittedName>
</protein>
<gene>
    <name evidence="4" type="ORF">WN55_03899</name>
</gene>
<evidence type="ECO:0000256" key="1">
    <source>
        <dbReference type="ARBA" id="ARBA00004167"/>
    </source>
</evidence>
<keyword evidence="4" id="KW-0675">Receptor</keyword>
<sequence length="240" mass="27025">MGKNLMEAVLIHFEEGAVQCLNPSLTVEDQTELLPYDKKWEFTRSRLKLGKILGRGVFGVVVKAEATGIRKNEVVTTVAVKMARRKTNGMHLCALASELKIMTHLGKHLNIVDLLGACTKNISKSELLVIVEYCRFGNLHNYLLRHRGDFINQINPSTGKFDCGIGMDILTRNVSVRSNNRPDHPVDYYHTIVEIRFESLYHFWKAQVGSYDLMRPDAEINSGIVQGFSARGVYGICQSL</sequence>
<dbReference type="InterPro" id="IPR001245">
    <property type="entry name" value="Ser-Thr/Tyr_kinase_cat_dom"/>
</dbReference>
<dbReference type="Pfam" id="PF07714">
    <property type="entry name" value="PK_Tyr_Ser-Thr"/>
    <property type="match status" value="1"/>
</dbReference>
<dbReference type="InterPro" id="IPR011009">
    <property type="entry name" value="Kinase-like_dom_sf"/>
</dbReference>
<dbReference type="SMART" id="SM00219">
    <property type="entry name" value="TyrKc"/>
    <property type="match status" value="1"/>
</dbReference>
<evidence type="ECO:0000256" key="2">
    <source>
        <dbReference type="PROSITE-ProRule" id="PRU10141"/>
    </source>
</evidence>
<proteinExistence type="predicted"/>
<keyword evidence="2" id="KW-0067">ATP-binding</keyword>
<dbReference type="PANTHER" id="PTHR24416:SF600">
    <property type="entry name" value="PDGF- AND VEGF-RECEPTOR RELATED, ISOFORM J"/>
    <property type="match status" value="1"/>
</dbReference>
<keyword evidence="5" id="KW-1185">Reference proteome</keyword>
<feature type="binding site" evidence="2">
    <location>
        <position position="81"/>
    </location>
    <ligand>
        <name>ATP</name>
        <dbReference type="ChEBI" id="CHEBI:30616"/>
    </ligand>
</feature>
<accession>A0A154PJ68</accession>
<dbReference type="PANTHER" id="PTHR24416">
    <property type="entry name" value="TYROSINE-PROTEIN KINASE RECEPTOR"/>
    <property type="match status" value="1"/>
</dbReference>
<dbReference type="InterPro" id="IPR017441">
    <property type="entry name" value="Protein_kinase_ATP_BS"/>
</dbReference>
<dbReference type="GO" id="GO:0004714">
    <property type="term" value="F:transmembrane receptor protein tyrosine kinase activity"/>
    <property type="evidence" value="ECO:0007669"/>
    <property type="project" value="TreeGrafter"/>
</dbReference>
<dbReference type="GO" id="GO:0005524">
    <property type="term" value="F:ATP binding"/>
    <property type="evidence" value="ECO:0007669"/>
    <property type="project" value="UniProtKB-UniRule"/>
</dbReference>
<evidence type="ECO:0000313" key="4">
    <source>
        <dbReference type="EMBL" id="KZC11867.1"/>
    </source>
</evidence>
<dbReference type="InterPro" id="IPR050122">
    <property type="entry name" value="RTK"/>
</dbReference>